<dbReference type="Pfam" id="PF01408">
    <property type="entry name" value="GFO_IDH_MocA"/>
    <property type="match status" value="1"/>
</dbReference>
<protein>
    <submittedName>
        <fullName evidence="2">Predicted dehydrogenase</fullName>
    </submittedName>
</protein>
<dbReference type="RefSeq" id="WP_073279938.1">
    <property type="nucleotide sequence ID" value="NZ_FRAC01000035.1"/>
</dbReference>
<name>A0A1M7B470_9FIRM</name>
<dbReference type="SUPFAM" id="SSF51735">
    <property type="entry name" value="NAD(P)-binding Rossmann-fold domains"/>
    <property type="match status" value="1"/>
</dbReference>
<dbReference type="EMBL" id="FRAC01000035">
    <property type="protein sequence ID" value="SHL49747.1"/>
    <property type="molecule type" value="Genomic_DNA"/>
</dbReference>
<feature type="domain" description="Gfo/Idh/MocA-like oxidoreductase N-terminal" evidence="1">
    <location>
        <begin position="1"/>
        <end position="113"/>
    </location>
</feature>
<proteinExistence type="predicted"/>
<dbReference type="Proteomes" id="UP000184386">
    <property type="component" value="Unassembled WGS sequence"/>
</dbReference>
<dbReference type="STRING" id="1121322.SAMN02745136_05022"/>
<keyword evidence="3" id="KW-1185">Reference proteome</keyword>
<evidence type="ECO:0000313" key="3">
    <source>
        <dbReference type="Proteomes" id="UP000184386"/>
    </source>
</evidence>
<evidence type="ECO:0000313" key="2">
    <source>
        <dbReference type="EMBL" id="SHL49747.1"/>
    </source>
</evidence>
<dbReference type="InterPro" id="IPR036291">
    <property type="entry name" value="NAD(P)-bd_dom_sf"/>
</dbReference>
<dbReference type="Gene3D" id="3.40.50.720">
    <property type="entry name" value="NAD(P)-binding Rossmann-like Domain"/>
    <property type="match status" value="1"/>
</dbReference>
<dbReference type="PANTHER" id="PTHR43377:SF1">
    <property type="entry name" value="BILIVERDIN REDUCTASE A"/>
    <property type="match status" value="1"/>
</dbReference>
<dbReference type="OrthoDB" id="9815825at2"/>
<reference evidence="2 3" key="1">
    <citation type="submission" date="2016-11" db="EMBL/GenBank/DDBJ databases">
        <authorList>
            <person name="Jaros S."/>
            <person name="Januszkiewicz K."/>
            <person name="Wedrychowicz H."/>
        </authorList>
    </citation>
    <scope>NUCLEOTIDE SEQUENCE [LARGE SCALE GENOMIC DNA]</scope>
    <source>
        <strain evidence="2 3">DSM 15929</strain>
    </source>
</reference>
<dbReference type="InterPro" id="IPR000683">
    <property type="entry name" value="Gfo/Idh/MocA-like_OxRdtase_N"/>
</dbReference>
<evidence type="ECO:0000259" key="1">
    <source>
        <dbReference type="Pfam" id="PF01408"/>
    </source>
</evidence>
<accession>A0A1M7B470</accession>
<organism evidence="2 3">
    <name type="scientific">Anaerocolumna jejuensis DSM 15929</name>
    <dbReference type="NCBI Taxonomy" id="1121322"/>
    <lineage>
        <taxon>Bacteria</taxon>
        <taxon>Bacillati</taxon>
        <taxon>Bacillota</taxon>
        <taxon>Clostridia</taxon>
        <taxon>Lachnospirales</taxon>
        <taxon>Lachnospiraceae</taxon>
        <taxon>Anaerocolumna</taxon>
    </lineage>
</organism>
<gene>
    <name evidence="2" type="ORF">SAMN02745136_05022</name>
</gene>
<dbReference type="InterPro" id="IPR051450">
    <property type="entry name" value="Gfo/Idh/MocA_Oxidoreductases"/>
</dbReference>
<dbReference type="PANTHER" id="PTHR43377">
    <property type="entry name" value="BILIVERDIN REDUCTASE A"/>
    <property type="match status" value="1"/>
</dbReference>
<dbReference type="Gene3D" id="3.30.360.10">
    <property type="entry name" value="Dihydrodipicolinate Reductase, domain 2"/>
    <property type="match status" value="1"/>
</dbReference>
<dbReference type="SUPFAM" id="SSF55347">
    <property type="entry name" value="Glyceraldehyde-3-phosphate dehydrogenase-like, C-terminal domain"/>
    <property type="match status" value="1"/>
</dbReference>
<dbReference type="AlphaFoldDB" id="A0A1M7B470"/>
<dbReference type="GO" id="GO:0000166">
    <property type="term" value="F:nucleotide binding"/>
    <property type="evidence" value="ECO:0007669"/>
    <property type="project" value="InterPro"/>
</dbReference>
<sequence length="325" mass="37612">MKVVIIGLGSMGKRRIRLIRKYDSTIIMIGIDSNSDRREASQDEYNILTYSCLEEVIGVTEIDCAFICTAPLSHHKIITSCLENGIHVFSELNLVSDGYDKNIALAKEKNLLLFLSSTFLYREEVKKIKSIVEKSGCLLNYTYHIGQYLPDWHPWENYKNFFVDNIRSNGCREIFAIELPWLLEVFGEIVTIDVAKSKISSLDINYNDNYMVILQHSSGHKGTLAVDIVSRKAVRNLEVFGEHEYLSWDGTPTGLFQYNFITNENANIELYDEIDRLENYNKFVIENAYLNEIISFFDTLQNRTHPIYNFDKDKEILNIIDRIEA</sequence>